<sequence>MIILIDSHAHIDFDAFDDDRSELFTKMKAQGIEGVLIPGISPLHWKKQLHVANEYECSYAIGVHPWFVGDDVEYDIALLKEECQHQLNNPAFVAIGEAGLDKIRKRNWAQQLNCFEKQIQLAVELEKPLIIHAVKAHNEVIELLQSYRPKFTGVIHGFYGSPQLALRYINLGFKLGIGGLLLNDESKKLHQTVKDIPLENFLIETDSPSMLPKNSDQVRNSPLLLPQIVSKLSKLSAKSVTLISEQLRLNYAQAFECKRFK</sequence>
<name>A0A3L8Q1E5_9GAMM</name>
<organism evidence="5 6">
    <name type="scientific">Parashewanella curva</name>
    <dbReference type="NCBI Taxonomy" id="2338552"/>
    <lineage>
        <taxon>Bacteria</taxon>
        <taxon>Pseudomonadati</taxon>
        <taxon>Pseudomonadota</taxon>
        <taxon>Gammaproteobacteria</taxon>
        <taxon>Alteromonadales</taxon>
        <taxon>Shewanellaceae</taxon>
        <taxon>Parashewanella</taxon>
    </lineage>
</organism>
<dbReference type="RefSeq" id="WP_121837327.1">
    <property type="nucleotide sequence ID" value="NZ_ML014755.1"/>
</dbReference>
<dbReference type="PROSITE" id="PS01137">
    <property type="entry name" value="TATD_1"/>
    <property type="match status" value="1"/>
</dbReference>
<dbReference type="AlphaFoldDB" id="A0A3L8Q1E5"/>
<dbReference type="Gene3D" id="3.20.20.140">
    <property type="entry name" value="Metal-dependent hydrolases"/>
    <property type="match status" value="1"/>
</dbReference>
<feature type="binding site" evidence="4">
    <location>
        <position position="132"/>
    </location>
    <ligand>
        <name>a divalent metal cation</name>
        <dbReference type="ChEBI" id="CHEBI:60240"/>
        <label>2</label>
    </ligand>
</feature>
<dbReference type="GO" id="GO:0016788">
    <property type="term" value="F:hydrolase activity, acting on ester bonds"/>
    <property type="evidence" value="ECO:0007669"/>
    <property type="project" value="InterPro"/>
</dbReference>
<feature type="binding site" evidence="4">
    <location>
        <position position="156"/>
    </location>
    <ligand>
        <name>a divalent metal cation</name>
        <dbReference type="ChEBI" id="CHEBI:60240"/>
        <label>2</label>
    </ligand>
</feature>
<dbReference type="GO" id="GO:0046872">
    <property type="term" value="F:metal ion binding"/>
    <property type="evidence" value="ECO:0007669"/>
    <property type="project" value="UniProtKB-KW"/>
</dbReference>
<evidence type="ECO:0000256" key="1">
    <source>
        <dbReference type="ARBA" id="ARBA00009275"/>
    </source>
</evidence>
<evidence type="ECO:0000256" key="3">
    <source>
        <dbReference type="ARBA" id="ARBA00022801"/>
    </source>
</evidence>
<reference evidence="5 6" key="1">
    <citation type="submission" date="2018-09" db="EMBL/GenBank/DDBJ databases">
        <title>Phylogeny of the Shewanellaceae, and recommendation for two new genera, Pseudoshewanella and Parashewanella.</title>
        <authorList>
            <person name="Wang G."/>
        </authorList>
    </citation>
    <scope>NUCLEOTIDE SEQUENCE [LARGE SCALE GENOMIC DNA]</scope>
    <source>
        <strain evidence="5 6">C51</strain>
    </source>
</reference>
<dbReference type="PANTHER" id="PTHR46124">
    <property type="entry name" value="D-AMINOACYL-TRNA DEACYLASE"/>
    <property type="match status" value="1"/>
</dbReference>
<dbReference type="OrthoDB" id="9810005at2"/>
<comment type="similarity">
    <text evidence="1">Belongs to the metallo-dependent hydrolases superfamily. TatD-type hydrolase family.</text>
</comment>
<dbReference type="PIRSF" id="PIRSF005902">
    <property type="entry name" value="DNase_TatD"/>
    <property type="match status" value="1"/>
</dbReference>
<dbReference type="PANTHER" id="PTHR46124:SF3">
    <property type="entry name" value="HYDROLASE"/>
    <property type="match status" value="1"/>
</dbReference>
<keyword evidence="2 4" id="KW-0479">Metal-binding</keyword>
<evidence type="ECO:0000313" key="5">
    <source>
        <dbReference type="EMBL" id="RLV61290.1"/>
    </source>
</evidence>
<dbReference type="EMBL" id="QZEI01000004">
    <property type="protein sequence ID" value="RLV61290.1"/>
    <property type="molecule type" value="Genomic_DNA"/>
</dbReference>
<dbReference type="InterPro" id="IPR001130">
    <property type="entry name" value="TatD-like"/>
</dbReference>
<proteinExistence type="inferred from homology"/>
<dbReference type="CDD" id="cd01310">
    <property type="entry name" value="TatD_DNAse"/>
    <property type="match status" value="1"/>
</dbReference>
<dbReference type="InterPro" id="IPR018228">
    <property type="entry name" value="DNase_TatD-rel_CS"/>
</dbReference>
<dbReference type="Proteomes" id="UP000281474">
    <property type="component" value="Unassembled WGS sequence"/>
</dbReference>
<dbReference type="FunFam" id="3.20.20.140:FF:000005">
    <property type="entry name" value="TatD family hydrolase"/>
    <property type="match status" value="1"/>
</dbReference>
<comment type="caution">
    <text evidence="5">The sequence shown here is derived from an EMBL/GenBank/DDBJ whole genome shotgun (WGS) entry which is preliminary data.</text>
</comment>
<feature type="binding site" evidence="4">
    <location>
        <position position="8"/>
    </location>
    <ligand>
        <name>a divalent metal cation</name>
        <dbReference type="ChEBI" id="CHEBI:60240"/>
        <label>1</label>
    </ligand>
</feature>
<keyword evidence="3" id="KW-0378">Hydrolase</keyword>
<protein>
    <submittedName>
        <fullName evidence="5">TatD family deoxyribonuclease</fullName>
    </submittedName>
</protein>
<dbReference type="Pfam" id="PF01026">
    <property type="entry name" value="TatD_DNase"/>
    <property type="match status" value="1"/>
</dbReference>
<dbReference type="InterPro" id="IPR032466">
    <property type="entry name" value="Metal_Hydrolase"/>
</dbReference>
<dbReference type="SUPFAM" id="SSF51556">
    <property type="entry name" value="Metallo-dependent hydrolases"/>
    <property type="match status" value="1"/>
</dbReference>
<keyword evidence="6" id="KW-1185">Reference proteome</keyword>
<dbReference type="GO" id="GO:0005829">
    <property type="term" value="C:cytosol"/>
    <property type="evidence" value="ECO:0007669"/>
    <property type="project" value="TreeGrafter"/>
</dbReference>
<feature type="binding site" evidence="4">
    <location>
        <position position="206"/>
    </location>
    <ligand>
        <name>a divalent metal cation</name>
        <dbReference type="ChEBI" id="CHEBI:60240"/>
        <label>1</label>
    </ligand>
</feature>
<feature type="binding site" evidence="4">
    <location>
        <position position="10"/>
    </location>
    <ligand>
        <name>a divalent metal cation</name>
        <dbReference type="ChEBI" id="CHEBI:60240"/>
        <label>1</label>
    </ligand>
</feature>
<gene>
    <name evidence="5" type="ORF">D5018_02095</name>
</gene>
<evidence type="ECO:0000313" key="6">
    <source>
        <dbReference type="Proteomes" id="UP000281474"/>
    </source>
</evidence>
<evidence type="ECO:0000256" key="2">
    <source>
        <dbReference type="ARBA" id="ARBA00022723"/>
    </source>
</evidence>
<accession>A0A3L8Q1E5</accession>
<feature type="binding site" evidence="4">
    <location>
        <position position="97"/>
    </location>
    <ligand>
        <name>a divalent metal cation</name>
        <dbReference type="ChEBI" id="CHEBI:60240"/>
        <label>1</label>
    </ligand>
</feature>
<evidence type="ECO:0000256" key="4">
    <source>
        <dbReference type="PIRSR" id="PIRSR005902-1"/>
    </source>
</evidence>